<proteinExistence type="predicted"/>
<dbReference type="EMBL" id="CBTN010000011">
    <property type="protein sequence ID" value="CDH51789.1"/>
    <property type="molecule type" value="Genomic_DNA"/>
</dbReference>
<accession>A0A068RP68</accession>
<evidence type="ECO:0000256" key="1">
    <source>
        <dbReference type="SAM" id="Phobius"/>
    </source>
</evidence>
<dbReference type="Proteomes" id="UP000027586">
    <property type="component" value="Unassembled WGS sequence"/>
</dbReference>
<protein>
    <submittedName>
        <fullName evidence="2">Uncharacterized protein</fullName>
    </submittedName>
</protein>
<keyword evidence="3" id="KW-1185">Reference proteome</keyword>
<feature type="transmembrane region" description="Helical" evidence="1">
    <location>
        <begin position="22"/>
        <end position="41"/>
    </location>
</feature>
<reference evidence="2" key="1">
    <citation type="submission" date="2013-08" db="EMBL/GenBank/DDBJ databases">
        <title>Gene expansion shapes genome architecture in the human pathogen Lichtheimia corymbifera: an evolutionary genomics analysis in the ancient terrestrial Mucorales (Mucoromycotina).</title>
        <authorList>
            <person name="Schwartze V.U."/>
            <person name="Winter S."/>
            <person name="Shelest E."/>
            <person name="Marcet-Houben M."/>
            <person name="Horn F."/>
            <person name="Wehner S."/>
            <person name="Hoffmann K."/>
            <person name="Riege K."/>
            <person name="Sammeth M."/>
            <person name="Nowrousian M."/>
            <person name="Valiante V."/>
            <person name="Linde J."/>
            <person name="Jacobsen I.D."/>
            <person name="Marz M."/>
            <person name="Brakhage A.A."/>
            <person name="Gabaldon T."/>
            <person name="Bocker S."/>
            <person name="Voigt K."/>
        </authorList>
    </citation>
    <scope>NUCLEOTIDE SEQUENCE [LARGE SCALE GENOMIC DNA]</scope>
    <source>
        <strain evidence="2">FSU 9682</strain>
    </source>
</reference>
<name>A0A068RP68_9FUNG</name>
<evidence type="ECO:0000313" key="3">
    <source>
        <dbReference type="Proteomes" id="UP000027586"/>
    </source>
</evidence>
<keyword evidence="1" id="KW-1133">Transmembrane helix</keyword>
<keyword evidence="1" id="KW-0812">Transmembrane</keyword>
<keyword evidence="1" id="KW-0472">Membrane</keyword>
<dbReference type="VEuPathDB" id="FungiDB:LCOR_03348.1"/>
<evidence type="ECO:0000313" key="2">
    <source>
        <dbReference type="EMBL" id="CDH51789.1"/>
    </source>
</evidence>
<organism evidence="2 3">
    <name type="scientific">Lichtheimia corymbifera JMRC:FSU:9682</name>
    <dbReference type="NCBI Taxonomy" id="1263082"/>
    <lineage>
        <taxon>Eukaryota</taxon>
        <taxon>Fungi</taxon>
        <taxon>Fungi incertae sedis</taxon>
        <taxon>Mucoromycota</taxon>
        <taxon>Mucoromycotina</taxon>
        <taxon>Mucoromycetes</taxon>
        <taxon>Mucorales</taxon>
        <taxon>Lichtheimiaceae</taxon>
        <taxon>Lichtheimia</taxon>
    </lineage>
</organism>
<comment type="caution">
    <text evidence="2">The sequence shown here is derived from an EMBL/GenBank/DDBJ whole genome shotgun (WGS) entry which is preliminary data.</text>
</comment>
<dbReference type="AlphaFoldDB" id="A0A068RP68"/>
<gene>
    <name evidence="2" type="ORF">LCOR_03348.1</name>
</gene>
<sequence>MILQAILQRRHEKLHDQIATKMGFLFIVILLSLSSLFFVIFDYRERATAHIPFTKFGLPSGAARSSHRTNWTPQ</sequence>